<evidence type="ECO:0000256" key="1">
    <source>
        <dbReference type="SAM" id="Phobius"/>
    </source>
</evidence>
<reference evidence="3 4" key="1">
    <citation type="journal article" date="2015" name="Nature">
        <title>rRNA introns, odd ribosomes, and small enigmatic genomes across a large radiation of phyla.</title>
        <authorList>
            <person name="Brown C.T."/>
            <person name="Hug L.A."/>
            <person name="Thomas B.C."/>
            <person name="Sharon I."/>
            <person name="Castelle C.J."/>
            <person name="Singh A."/>
            <person name="Wilkins M.J."/>
            <person name="Williams K.H."/>
            <person name="Banfield J.F."/>
        </authorList>
    </citation>
    <scope>NUCLEOTIDE SEQUENCE [LARGE SCALE GENOMIC DNA]</scope>
</reference>
<dbReference type="Pfam" id="PF01757">
    <property type="entry name" value="Acyl_transf_3"/>
    <property type="match status" value="1"/>
</dbReference>
<dbReference type="InterPro" id="IPR050879">
    <property type="entry name" value="Acyltransferase_3"/>
</dbReference>
<sequence length="371" mass="43352">MTISINNPLLATYIFEIIFVVALLISIRRREGNDFFPASVTQELKGLAILAVVFSHIGYFLVTDHRFLYPISTVAGVGVNLFLFLSGYGLMISSLKKQYSVWQFYRHRLLKLFIPFWLALIVFFLLDSLFLKINYSWNYIGEALLGLFTHADLYQDVNSPLWYFTLILFYYLVFPLVFLRKYPWLSAGIIYLITYFILDINPDRLIYVVHLYKIHLIAFPLGMFIAGLASQKKISAYLELGKNKIANANRKIFKTIFYYFSLAVLIILVGYTLYFPGIGQEPLTEELTSIAAVLALILIFSMKKFDIKLLYWFGFYSYEIYLFHWPLLYRYDLFFKFLPAWFALVIYLAFFLALGWGLRKISDRAAEKVSV</sequence>
<feature type="transmembrane region" description="Helical" evidence="1">
    <location>
        <begin position="161"/>
        <end position="179"/>
    </location>
</feature>
<dbReference type="GO" id="GO:0016020">
    <property type="term" value="C:membrane"/>
    <property type="evidence" value="ECO:0007669"/>
    <property type="project" value="TreeGrafter"/>
</dbReference>
<feature type="transmembrane region" description="Helical" evidence="1">
    <location>
        <begin position="309"/>
        <end position="328"/>
    </location>
</feature>
<gene>
    <name evidence="3" type="ORF">UT64_C0027G0010</name>
</gene>
<dbReference type="AlphaFoldDB" id="A0A0G0PWX7"/>
<comment type="caution">
    <text evidence="3">The sequence shown here is derived from an EMBL/GenBank/DDBJ whole genome shotgun (WGS) entry which is preliminary data.</text>
</comment>
<feature type="transmembrane region" description="Helical" evidence="1">
    <location>
        <begin position="46"/>
        <end position="62"/>
    </location>
</feature>
<feature type="transmembrane region" description="Helical" evidence="1">
    <location>
        <begin position="6"/>
        <end position="25"/>
    </location>
</feature>
<evidence type="ECO:0000259" key="2">
    <source>
        <dbReference type="Pfam" id="PF01757"/>
    </source>
</evidence>
<dbReference type="PANTHER" id="PTHR23028">
    <property type="entry name" value="ACETYLTRANSFERASE"/>
    <property type="match status" value="1"/>
</dbReference>
<organism evidence="3 4">
    <name type="scientific">Candidatus Falkowbacteria bacterium GW2011_GWF2_39_8</name>
    <dbReference type="NCBI Taxonomy" id="1618642"/>
    <lineage>
        <taxon>Bacteria</taxon>
        <taxon>Candidatus Falkowiibacteriota</taxon>
    </lineage>
</organism>
<feature type="transmembrane region" description="Helical" evidence="1">
    <location>
        <begin position="212"/>
        <end position="231"/>
    </location>
</feature>
<feature type="transmembrane region" description="Helical" evidence="1">
    <location>
        <begin position="340"/>
        <end position="358"/>
    </location>
</feature>
<protein>
    <recommendedName>
        <fullName evidence="2">Acyltransferase 3 domain-containing protein</fullName>
    </recommendedName>
</protein>
<feature type="domain" description="Acyltransferase 3" evidence="2">
    <location>
        <begin position="44"/>
        <end position="358"/>
    </location>
</feature>
<name>A0A0G0PWX7_9BACT</name>
<feature type="transmembrane region" description="Helical" evidence="1">
    <location>
        <begin position="112"/>
        <end position="131"/>
    </location>
</feature>
<keyword evidence="1" id="KW-0812">Transmembrane</keyword>
<dbReference type="PANTHER" id="PTHR23028:SF53">
    <property type="entry name" value="ACYL_TRANSF_3 DOMAIN-CONTAINING PROTEIN"/>
    <property type="match status" value="1"/>
</dbReference>
<dbReference type="GO" id="GO:0016747">
    <property type="term" value="F:acyltransferase activity, transferring groups other than amino-acyl groups"/>
    <property type="evidence" value="ECO:0007669"/>
    <property type="project" value="InterPro"/>
</dbReference>
<accession>A0A0G0PWX7</accession>
<dbReference type="Proteomes" id="UP000034137">
    <property type="component" value="Unassembled WGS sequence"/>
</dbReference>
<evidence type="ECO:0000313" key="4">
    <source>
        <dbReference type="Proteomes" id="UP000034137"/>
    </source>
</evidence>
<dbReference type="EMBL" id="LBXO01000027">
    <property type="protein sequence ID" value="KKR32639.1"/>
    <property type="molecule type" value="Genomic_DNA"/>
</dbReference>
<keyword evidence="1" id="KW-1133">Transmembrane helix</keyword>
<feature type="transmembrane region" description="Helical" evidence="1">
    <location>
        <begin position="184"/>
        <end position="200"/>
    </location>
</feature>
<feature type="transmembrane region" description="Helical" evidence="1">
    <location>
        <begin position="68"/>
        <end position="91"/>
    </location>
</feature>
<dbReference type="InterPro" id="IPR002656">
    <property type="entry name" value="Acyl_transf_3_dom"/>
</dbReference>
<evidence type="ECO:0000313" key="3">
    <source>
        <dbReference type="EMBL" id="KKR32639.1"/>
    </source>
</evidence>
<keyword evidence="1" id="KW-0472">Membrane</keyword>
<dbReference type="GO" id="GO:0000271">
    <property type="term" value="P:polysaccharide biosynthetic process"/>
    <property type="evidence" value="ECO:0007669"/>
    <property type="project" value="TreeGrafter"/>
</dbReference>
<feature type="transmembrane region" description="Helical" evidence="1">
    <location>
        <begin position="252"/>
        <end position="274"/>
    </location>
</feature>
<proteinExistence type="predicted"/>
<feature type="transmembrane region" description="Helical" evidence="1">
    <location>
        <begin position="286"/>
        <end position="302"/>
    </location>
</feature>